<evidence type="ECO:0000313" key="18">
    <source>
        <dbReference type="Proteomes" id="UP000324705"/>
    </source>
</evidence>
<dbReference type="PRINTS" id="PR00364">
    <property type="entry name" value="DISEASERSIST"/>
</dbReference>
<feature type="coiled-coil region" evidence="15">
    <location>
        <begin position="505"/>
        <end position="532"/>
    </location>
</feature>
<dbReference type="FunFam" id="3.40.50.300:FF:001091">
    <property type="entry name" value="Probable disease resistance protein At1g61300"/>
    <property type="match status" value="1"/>
</dbReference>
<comment type="similarity">
    <text evidence="2">Belongs to the disease resistance NB-LRR family.</text>
</comment>
<dbReference type="Pfam" id="PF23559">
    <property type="entry name" value="WHD_DRP"/>
    <property type="match status" value="1"/>
</dbReference>
<dbReference type="InterPro" id="IPR042197">
    <property type="entry name" value="Apaf_helical"/>
</dbReference>
<dbReference type="Gramene" id="TRITD4Av1G257700.1">
    <property type="protein sequence ID" value="TRITD4Av1G257700.1"/>
    <property type="gene ID" value="TRITD4Av1G257700"/>
</dbReference>
<dbReference type="PROSITE" id="PS00107">
    <property type="entry name" value="PROTEIN_KINASE_ATP"/>
    <property type="match status" value="1"/>
</dbReference>
<evidence type="ECO:0000256" key="5">
    <source>
        <dbReference type="ARBA" id="ARBA00022692"/>
    </source>
</evidence>
<dbReference type="SUPFAM" id="SSF52058">
    <property type="entry name" value="L domain-like"/>
    <property type="match status" value="1"/>
</dbReference>
<evidence type="ECO:0000256" key="8">
    <source>
        <dbReference type="ARBA" id="ARBA00022777"/>
    </source>
</evidence>
<dbReference type="GO" id="GO:0043531">
    <property type="term" value="F:ADP binding"/>
    <property type="evidence" value="ECO:0007669"/>
    <property type="project" value="InterPro"/>
</dbReference>
<keyword evidence="9" id="KW-0611">Plant defense</keyword>
<dbReference type="GO" id="GO:0004672">
    <property type="term" value="F:protein kinase activity"/>
    <property type="evidence" value="ECO:0007669"/>
    <property type="project" value="InterPro"/>
</dbReference>
<evidence type="ECO:0000256" key="3">
    <source>
        <dbReference type="ARBA" id="ARBA00022614"/>
    </source>
</evidence>
<dbReference type="Gene3D" id="1.10.8.430">
    <property type="entry name" value="Helical domain of apoptotic protease-activating factors"/>
    <property type="match status" value="1"/>
</dbReference>
<sequence>MGTYLSSMLASGSKVEQGVVSNNETTEDDQKLVALEKALLDESADPVDLPFSLLKSITGDFSEAQEIGRGGFGVVYKGVLPSGGTVAVKKLYEKFEILDKNFKSEVACLIGVKHKNTVRFLGHCSETQHMMMPYEGKLVCAEERQRLLCFEYLPKRCLTKYISDASCGLEWATRYQIILGVCEGIHYLHRKRIIHMDLKPQNILLDNNMVPRIADFGLSRRLSESKSRAITENMIGTNGYMAPEFIKNGEITFKTDIYSLGVIIMEILMGQKERSNVKEVVESWTKKFGTSKSQTTLEQVIACAETGIQCINYQSVNRPPTWFIIERLLGKAKISDWSLTSDAAASTKGQTNLDSKLEDEPEFMDNSAITSQPQPLVLEVVQEDGKVCQQRNVKETTVSVAIGVMSTLNAKLTTLMGDEYNKRREVRKQASFLQKELRTINAALEQLELMDELAPGVKNWRDDVREISYDMENCIDDFMCQFGGKDAEACFVGEATELHKRLCELHRIANQMEELKTLMVEANARRESYKIDYCKPSSSFVYVDPRLSAVYQEATNLVGIEGPREQLASWLMGTEKNLKVMSIVGFGGLGKTTLAKQVFDKISGQFSCVAFFPVSQRPDMRVLLNGLLLKLEIEEPYHDPRSGDIIEEIRKYLSKKRYLIVVDDLWDQSAWRTISCAFPESGNGSRIIVTTRVEDVAGLACQKDRECIYRMKPLNGLNSKMLFSNRVFGPEVVCPPYLKDVAAEILKKCGGLPLAIITIASLLATQVGSRKHWESIRKSLGAQSVLNPTLKEMNSILNLSYKHLPFHLRACFLYLGMYPEDHIIWRDDLIKQWIAEGFVSNLHGLDLEAVGRSYFNELVNRSMILPWNTMYGEVLSCRVHDMMLNLIISKCVEDNFISVAYNSEHLARLLHGCKYKVRRLSLSSMAIGGATYDTTIAASLSQVRSFILFKNPIPPLSWFKYLRMLNIARVMEIADLTAINQLFLLRYLMVRVYCIEMHRQVEYGRIKLPAKLCELIYLETMDIQDCRLINSLPSDLVHLPRLSHLVLPDFTHLPEGIENMKSLHTLQGLDLRYSSLECIRSLGKLTNLRKLSMRIDYDMSRRQIDALACSIGKLNNLEYMFISGGHFDEGNDQKLGSLSNPFQYMEGLHLIGWWLCRVPKWMCDLNCLRFLQLQVNETSSEEVHLLGKLPSLIKLNFGVDKLPNERAILGTGLFPILEFFYFHSWKDSTGYLGFEGGAMPNLRILCLSAIRWGGTIPVGMEHLLHLQKIRVLGASNDAVAAFKEALLVHPNRPSVFSGTN</sequence>
<evidence type="ECO:0000256" key="2">
    <source>
        <dbReference type="ARBA" id="ARBA00008894"/>
    </source>
</evidence>
<dbReference type="InterPro" id="IPR032675">
    <property type="entry name" value="LRR_dom_sf"/>
</dbReference>
<comment type="subcellular location">
    <subcellularLocation>
        <location evidence="1">Cell membrane</location>
        <topology evidence="1">Single-pass membrane protein</topology>
    </subcellularLocation>
</comment>
<dbReference type="SMART" id="SM00220">
    <property type="entry name" value="S_TKc"/>
    <property type="match status" value="1"/>
</dbReference>
<dbReference type="GO" id="GO:0042742">
    <property type="term" value="P:defense response to bacterium"/>
    <property type="evidence" value="ECO:0007669"/>
    <property type="project" value="UniProtKB-ARBA"/>
</dbReference>
<dbReference type="PANTHER" id="PTHR45707">
    <property type="entry name" value="C2 CALCIUM/LIPID-BINDING PLANT PHOSPHORIBOSYLTRANSFERASE FAMILY PROTEIN"/>
    <property type="match status" value="1"/>
</dbReference>
<dbReference type="Gene3D" id="3.80.10.10">
    <property type="entry name" value="Ribonuclease Inhibitor"/>
    <property type="match status" value="1"/>
</dbReference>
<dbReference type="InterPro" id="IPR038005">
    <property type="entry name" value="RX-like_CC"/>
</dbReference>
<dbReference type="InterPro" id="IPR017441">
    <property type="entry name" value="Protein_kinase_ATP_BS"/>
</dbReference>
<evidence type="ECO:0000256" key="10">
    <source>
        <dbReference type="ARBA" id="ARBA00022840"/>
    </source>
</evidence>
<dbReference type="InterPro" id="IPR002182">
    <property type="entry name" value="NB-ARC"/>
</dbReference>
<dbReference type="InterPro" id="IPR055414">
    <property type="entry name" value="LRR_R13L4/SHOC2-like"/>
</dbReference>
<dbReference type="Gene3D" id="3.30.200.20">
    <property type="entry name" value="Phosphorylase Kinase, domain 1"/>
    <property type="match status" value="1"/>
</dbReference>
<dbReference type="GO" id="GO:0002758">
    <property type="term" value="P:innate immune response-activating signaling pathway"/>
    <property type="evidence" value="ECO:0007669"/>
    <property type="project" value="UniProtKB-ARBA"/>
</dbReference>
<evidence type="ECO:0000256" key="15">
    <source>
        <dbReference type="SAM" id="Coils"/>
    </source>
</evidence>
<dbReference type="PROSITE" id="PS00108">
    <property type="entry name" value="PROTEIN_KINASE_ST"/>
    <property type="match status" value="1"/>
</dbReference>
<dbReference type="FunFam" id="3.30.200.20:FF:000465">
    <property type="entry name" value="Cysteine-rich receptor-like protein kinase 6"/>
    <property type="match status" value="1"/>
</dbReference>
<dbReference type="InterPro" id="IPR041118">
    <property type="entry name" value="Rx_N"/>
</dbReference>
<keyword evidence="6" id="KW-0677">Repeat</keyword>
<dbReference type="InterPro" id="IPR036388">
    <property type="entry name" value="WH-like_DNA-bd_sf"/>
</dbReference>
<dbReference type="FunFam" id="1.10.10.10:FF:000322">
    <property type="entry name" value="Probable disease resistance protein At1g63360"/>
    <property type="match status" value="1"/>
</dbReference>
<dbReference type="GO" id="GO:0009626">
    <property type="term" value="P:plant-type hypersensitive response"/>
    <property type="evidence" value="ECO:0007669"/>
    <property type="project" value="UniProtKB-ARBA"/>
</dbReference>
<feature type="coiled-coil region" evidence="15">
    <location>
        <begin position="423"/>
        <end position="450"/>
    </location>
</feature>
<keyword evidence="5" id="KW-0812">Transmembrane</keyword>
<evidence type="ECO:0000256" key="7">
    <source>
        <dbReference type="ARBA" id="ARBA00022741"/>
    </source>
</evidence>
<dbReference type="Pfam" id="PF23598">
    <property type="entry name" value="LRR_14"/>
    <property type="match status" value="1"/>
</dbReference>
<evidence type="ECO:0000256" key="14">
    <source>
        <dbReference type="PROSITE-ProRule" id="PRU10141"/>
    </source>
</evidence>
<keyword evidence="8" id="KW-0418">Kinase</keyword>
<dbReference type="CDD" id="cd14798">
    <property type="entry name" value="RX-CC_like"/>
    <property type="match status" value="1"/>
</dbReference>
<evidence type="ECO:0000256" key="13">
    <source>
        <dbReference type="ARBA" id="ARBA00023136"/>
    </source>
</evidence>
<evidence type="ECO:0000256" key="6">
    <source>
        <dbReference type="ARBA" id="ARBA00022737"/>
    </source>
</evidence>
<dbReference type="InterPro" id="IPR058922">
    <property type="entry name" value="WHD_DRP"/>
</dbReference>
<proteinExistence type="inferred from homology"/>
<dbReference type="SUPFAM" id="SSF52540">
    <property type="entry name" value="P-loop containing nucleoside triphosphate hydrolases"/>
    <property type="match status" value="1"/>
</dbReference>
<dbReference type="InterPro" id="IPR027417">
    <property type="entry name" value="P-loop_NTPase"/>
</dbReference>
<organism evidence="17 18">
    <name type="scientific">Triticum turgidum subsp. durum</name>
    <name type="common">Durum wheat</name>
    <name type="synonym">Triticum durum</name>
    <dbReference type="NCBI Taxonomy" id="4567"/>
    <lineage>
        <taxon>Eukaryota</taxon>
        <taxon>Viridiplantae</taxon>
        <taxon>Streptophyta</taxon>
        <taxon>Embryophyta</taxon>
        <taxon>Tracheophyta</taxon>
        <taxon>Spermatophyta</taxon>
        <taxon>Magnoliopsida</taxon>
        <taxon>Liliopsida</taxon>
        <taxon>Poales</taxon>
        <taxon>Poaceae</taxon>
        <taxon>BOP clade</taxon>
        <taxon>Pooideae</taxon>
        <taxon>Triticodae</taxon>
        <taxon>Triticeae</taxon>
        <taxon>Triticinae</taxon>
        <taxon>Triticum</taxon>
    </lineage>
</organism>
<dbReference type="Gene3D" id="1.10.10.10">
    <property type="entry name" value="Winged helix-like DNA-binding domain superfamily/Winged helix DNA-binding domain"/>
    <property type="match status" value="1"/>
</dbReference>
<dbReference type="PANTHER" id="PTHR45707:SF70">
    <property type="entry name" value="PROTEIN KINASE DOMAIN-CONTAINING PROTEIN"/>
    <property type="match status" value="1"/>
</dbReference>
<dbReference type="SUPFAM" id="SSF56112">
    <property type="entry name" value="Protein kinase-like (PK-like)"/>
    <property type="match status" value="1"/>
</dbReference>
<evidence type="ECO:0000256" key="4">
    <source>
        <dbReference type="ARBA" id="ARBA00022679"/>
    </source>
</evidence>
<accession>A0A9R0W5N6</accession>
<evidence type="ECO:0000256" key="1">
    <source>
        <dbReference type="ARBA" id="ARBA00004162"/>
    </source>
</evidence>
<reference evidence="17 18" key="1">
    <citation type="submission" date="2017-09" db="EMBL/GenBank/DDBJ databases">
        <authorList>
            <consortium name="International Durum Wheat Genome Sequencing Consortium (IDWGSC)"/>
            <person name="Milanesi L."/>
        </authorList>
    </citation>
    <scope>NUCLEOTIDE SEQUENCE [LARGE SCALE GENOMIC DNA]</scope>
    <source>
        <strain evidence="18">cv. Svevo</strain>
    </source>
</reference>
<feature type="domain" description="Protein kinase" evidence="16">
    <location>
        <begin position="61"/>
        <end position="377"/>
    </location>
</feature>
<evidence type="ECO:0000259" key="16">
    <source>
        <dbReference type="PROSITE" id="PS50011"/>
    </source>
</evidence>
<dbReference type="Pfam" id="PF00931">
    <property type="entry name" value="NB-ARC"/>
    <property type="match status" value="1"/>
</dbReference>
<name>A0A9R0W5N6_TRITD</name>
<keyword evidence="7 14" id="KW-0547">Nucleotide-binding</keyword>
<dbReference type="Gene3D" id="1.10.510.10">
    <property type="entry name" value="Transferase(Phosphotransferase) domain 1"/>
    <property type="match status" value="1"/>
</dbReference>
<evidence type="ECO:0000256" key="11">
    <source>
        <dbReference type="ARBA" id="ARBA00022989"/>
    </source>
</evidence>
<keyword evidence="11" id="KW-1133">Transmembrane helix</keyword>
<dbReference type="EMBL" id="LT934117">
    <property type="protein sequence ID" value="VAH99628.1"/>
    <property type="molecule type" value="Genomic_DNA"/>
</dbReference>
<dbReference type="GO" id="GO:0005524">
    <property type="term" value="F:ATP binding"/>
    <property type="evidence" value="ECO:0007669"/>
    <property type="project" value="UniProtKB-UniRule"/>
</dbReference>
<feature type="binding site" evidence="14">
    <location>
        <position position="90"/>
    </location>
    <ligand>
        <name>ATP</name>
        <dbReference type="ChEBI" id="CHEBI:30616"/>
    </ligand>
</feature>
<dbReference type="InterPro" id="IPR000719">
    <property type="entry name" value="Prot_kinase_dom"/>
</dbReference>
<dbReference type="Proteomes" id="UP000324705">
    <property type="component" value="Chromosome 4A"/>
</dbReference>
<dbReference type="Gene3D" id="3.40.50.300">
    <property type="entry name" value="P-loop containing nucleotide triphosphate hydrolases"/>
    <property type="match status" value="1"/>
</dbReference>
<keyword evidence="10 14" id="KW-0067">ATP-binding</keyword>
<dbReference type="InterPro" id="IPR008271">
    <property type="entry name" value="Ser/Thr_kinase_AS"/>
</dbReference>
<keyword evidence="12 15" id="KW-0175">Coiled coil</keyword>
<evidence type="ECO:0000256" key="12">
    <source>
        <dbReference type="ARBA" id="ARBA00023054"/>
    </source>
</evidence>
<dbReference type="Pfam" id="PF18052">
    <property type="entry name" value="Rx_N"/>
    <property type="match status" value="1"/>
</dbReference>
<dbReference type="InterPro" id="IPR011009">
    <property type="entry name" value="Kinase-like_dom_sf"/>
</dbReference>
<keyword evidence="13" id="KW-0472">Membrane</keyword>
<evidence type="ECO:0000313" key="17">
    <source>
        <dbReference type="EMBL" id="VAH99628.1"/>
    </source>
</evidence>
<dbReference type="PROSITE" id="PS50011">
    <property type="entry name" value="PROTEIN_KINASE_DOM"/>
    <property type="match status" value="1"/>
</dbReference>
<protein>
    <recommendedName>
        <fullName evidence="16">Protein kinase domain-containing protein</fullName>
    </recommendedName>
</protein>
<gene>
    <name evidence="17" type="ORF">TRITD_4Av1G257700</name>
</gene>
<keyword evidence="3" id="KW-0433">Leucine-rich repeat</keyword>
<dbReference type="Pfam" id="PF00069">
    <property type="entry name" value="Pkinase"/>
    <property type="match status" value="1"/>
</dbReference>
<dbReference type="GO" id="GO:0005886">
    <property type="term" value="C:plasma membrane"/>
    <property type="evidence" value="ECO:0007669"/>
    <property type="project" value="UniProtKB-SubCell"/>
</dbReference>
<dbReference type="Gene3D" id="1.20.5.4130">
    <property type="match status" value="1"/>
</dbReference>
<keyword evidence="18" id="KW-1185">Reference proteome</keyword>
<evidence type="ECO:0000256" key="9">
    <source>
        <dbReference type="ARBA" id="ARBA00022821"/>
    </source>
</evidence>
<dbReference type="FunFam" id="1.10.510.10:FF:000870">
    <property type="entry name" value="OSJNBa0016N04.16-like protein"/>
    <property type="match status" value="1"/>
</dbReference>
<keyword evidence="4" id="KW-0808">Transferase</keyword>